<organism evidence="7 8">
    <name type="scientific">Ectocarpus siliculosus</name>
    <name type="common">Brown alga</name>
    <name type="synonym">Conferva siliculosa</name>
    <dbReference type="NCBI Taxonomy" id="2880"/>
    <lineage>
        <taxon>Eukaryota</taxon>
        <taxon>Sar</taxon>
        <taxon>Stramenopiles</taxon>
        <taxon>Ochrophyta</taxon>
        <taxon>PX clade</taxon>
        <taxon>Phaeophyceae</taxon>
        <taxon>Ectocarpales</taxon>
        <taxon>Ectocarpaceae</taxon>
        <taxon>Ectocarpus</taxon>
    </lineage>
</organism>
<dbReference type="GO" id="GO:0008234">
    <property type="term" value="F:cysteine-type peptidase activity"/>
    <property type="evidence" value="ECO:0007669"/>
    <property type="project" value="InterPro"/>
</dbReference>
<dbReference type="InterPro" id="IPR025661">
    <property type="entry name" value="Pept_asp_AS"/>
</dbReference>
<dbReference type="InterPro" id="IPR013201">
    <property type="entry name" value="Prot_inhib_I29"/>
</dbReference>
<dbReference type="SMART" id="SM00848">
    <property type="entry name" value="Inhibitor_I29"/>
    <property type="match status" value="1"/>
</dbReference>
<accession>D7G512</accession>
<dbReference type="EMBL" id="FN649760">
    <property type="protein sequence ID" value="CBJ33775.1"/>
    <property type="molecule type" value="Genomic_DNA"/>
</dbReference>
<dbReference type="PROSITE" id="PS00639">
    <property type="entry name" value="THIOL_PROTEASE_HIS"/>
    <property type="match status" value="1"/>
</dbReference>
<dbReference type="Proteomes" id="UP000002630">
    <property type="component" value="Unassembled WGS sequence"/>
</dbReference>
<dbReference type="InterPro" id="IPR025660">
    <property type="entry name" value="Pept_his_AS"/>
</dbReference>
<feature type="domain" description="Peptidase C1A papain C-terminal" evidence="5">
    <location>
        <begin position="233"/>
        <end position="455"/>
    </location>
</feature>
<dbReference type="PROSITE" id="PS00139">
    <property type="entry name" value="THIOL_PROTEASE_CYS"/>
    <property type="match status" value="1"/>
</dbReference>
<evidence type="ECO:0000259" key="6">
    <source>
        <dbReference type="SMART" id="SM00848"/>
    </source>
</evidence>
<dbReference type="Pfam" id="PF00112">
    <property type="entry name" value="Peptidase_C1"/>
    <property type="match status" value="1"/>
</dbReference>
<dbReference type="PANTHER" id="PTHR12411">
    <property type="entry name" value="CYSTEINE PROTEASE FAMILY C1-RELATED"/>
    <property type="match status" value="1"/>
</dbReference>
<dbReference type="Gene3D" id="3.90.70.10">
    <property type="entry name" value="Cysteine proteinases"/>
    <property type="match status" value="1"/>
</dbReference>
<evidence type="ECO:0000256" key="1">
    <source>
        <dbReference type="ARBA" id="ARBA00008455"/>
    </source>
</evidence>
<keyword evidence="3" id="KW-1015">Disulfide bond</keyword>
<dbReference type="PRINTS" id="PR00705">
    <property type="entry name" value="PAPAIN"/>
</dbReference>
<dbReference type="OrthoDB" id="190265at2759"/>
<keyword evidence="4" id="KW-1133">Transmembrane helix</keyword>
<protein>
    <submittedName>
        <fullName evidence="7">Cathepsin-like proteinase</fullName>
    </submittedName>
</protein>
<gene>
    <name evidence="7" type="primary">cysteine</name>
    <name evidence="7" type="ORF">Esi_0602_0003</name>
</gene>
<evidence type="ECO:0000259" key="5">
    <source>
        <dbReference type="SMART" id="SM00645"/>
    </source>
</evidence>
<dbReference type="SUPFAM" id="SSF54001">
    <property type="entry name" value="Cysteine proteinases"/>
    <property type="match status" value="1"/>
</dbReference>
<dbReference type="SMART" id="SM00645">
    <property type="entry name" value="Pept_C1"/>
    <property type="match status" value="1"/>
</dbReference>
<evidence type="ECO:0000256" key="3">
    <source>
        <dbReference type="ARBA" id="ARBA00023157"/>
    </source>
</evidence>
<dbReference type="Pfam" id="PF08246">
    <property type="entry name" value="Inhibitor_I29"/>
    <property type="match status" value="1"/>
</dbReference>
<evidence type="ECO:0000313" key="8">
    <source>
        <dbReference type="Proteomes" id="UP000002630"/>
    </source>
</evidence>
<proteinExistence type="inferred from homology"/>
<dbReference type="InterPro" id="IPR038765">
    <property type="entry name" value="Papain-like_cys_pep_sf"/>
</dbReference>
<dbReference type="SMR" id="D7G512"/>
<dbReference type="CDD" id="cd02248">
    <property type="entry name" value="Peptidase_C1A"/>
    <property type="match status" value="1"/>
</dbReference>
<dbReference type="InParanoid" id="D7G512"/>
<reference evidence="7 8" key="1">
    <citation type="journal article" date="2010" name="Nature">
        <title>The Ectocarpus genome and the independent evolution of multicellularity in brown algae.</title>
        <authorList>
            <person name="Cock J.M."/>
            <person name="Sterck L."/>
            <person name="Rouze P."/>
            <person name="Scornet D."/>
            <person name="Allen A.E."/>
            <person name="Amoutzias G."/>
            <person name="Anthouard V."/>
            <person name="Artiguenave F."/>
            <person name="Aury J.M."/>
            <person name="Badger J.H."/>
            <person name="Beszteri B."/>
            <person name="Billiau K."/>
            <person name="Bonnet E."/>
            <person name="Bothwell J.H."/>
            <person name="Bowler C."/>
            <person name="Boyen C."/>
            <person name="Brownlee C."/>
            <person name="Carrano C.J."/>
            <person name="Charrier B."/>
            <person name="Cho G.Y."/>
            <person name="Coelho S.M."/>
            <person name="Collen J."/>
            <person name="Corre E."/>
            <person name="Da Silva C."/>
            <person name="Delage L."/>
            <person name="Delaroque N."/>
            <person name="Dittami S.M."/>
            <person name="Doulbeau S."/>
            <person name="Elias M."/>
            <person name="Farnham G."/>
            <person name="Gachon C.M."/>
            <person name="Gschloessl B."/>
            <person name="Heesch S."/>
            <person name="Jabbari K."/>
            <person name="Jubin C."/>
            <person name="Kawai H."/>
            <person name="Kimura K."/>
            <person name="Kloareg B."/>
            <person name="Kupper F.C."/>
            <person name="Lang D."/>
            <person name="Le Bail A."/>
            <person name="Leblanc C."/>
            <person name="Lerouge P."/>
            <person name="Lohr M."/>
            <person name="Lopez P.J."/>
            <person name="Martens C."/>
            <person name="Maumus F."/>
            <person name="Michel G."/>
            <person name="Miranda-Saavedra D."/>
            <person name="Morales J."/>
            <person name="Moreau H."/>
            <person name="Motomura T."/>
            <person name="Nagasato C."/>
            <person name="Napoli C.A."/>
            <person name="Nelson D.R."/>
            <person name="Nyvall-Collen P."/>
            <person name="Peters A.F."/>
            <person name="Pommier C."/>
            <person name="Potin P."/>
            <person name="Poulain J."/>
            <person name="Quesneville H."/>
            <person name="Read B."/>
            <person name="Rensing S.A."/>
            <person name="Ritter A."/>
            <person name="Rousvoal S."/>
            <person name="Samanta M."/>
            <person name="Samson G."/>
            <person name="Schroeder D.C."/>
            <person name="Segurens B."/>
            <person name="Strittmatter M."/>
            <person name="Tonon T."/>
            <person name="Tregear J.W."/>
            <person name="Valentin K."/>
            <person name="von Dassow P."/>
            <person name="Yamagishi T."/>
            <person name="Van de Peer Y."/>
            <person name="Wincker P."/>
        </authorList>
    </citation>
    <scope>NUCLEOTIDE SEQUENCE [LARGE SCALE GENOMIC DNA]</scope>
    <source>
        <strain evidence="8">Ec32 / CCAP1310/4</strain>
    </source>
</reference>
<feature type="domain" description="Cathepsin propeptide inhibitor" evidence="6">
    <location>
        <begin position="126"/>
        <end position="182"/>
    </location>
</feature>
<dbReference type="STRING" id="2880.D7G512"/>
<evidence type="ECO:0000256" key="2">
    <source>
        <dbReference type="ARBA" id="ARBA00023145"/>
    </source>
</evidence>
<name>D7G512_ECTSI</name>
<dbReference type="eggNOG" id="KOG1542">
    <property type="taxonomic scope" value="Eukaryota"/>
</dbReference>
<evidence type="ECO:0000256" key="4">
    <source>
        <dbReference type="SAM" id="Phobius"/>
    </source>
</evidence>
<dbReference type="InterPro" id="IPR000668">
    <property type="entry name" value="Peptidase_C1A_C"/>
</dbReference>
<keyword evidence="8" id="KW-1185">Reference proteome</keyword>
<feature type="transmembrane region" description="Helical" evidence="4">
    <location>
        <begin position="48"/>
        <end position="67"/>
    </location>
</feature>
<dbReference type="InterPro" id="IPR039417">
    <property type="entry name" value="Peptidase_C1A_papain-like"/>
</dbReference>
<keyword evidence="4" id="KW-0812">Transmembrane</keyword>
<dbReference type="PROSITE" id="PS00640">
    <property type="entry name" value="THIOL_PROTEASE_ASN"/>
    <property type="match status" value="1"/>
</dbReference>
<sequence>MTYQTMENANDGMPLLREKGSAVDVVEEGGIDEIDGTSTTSRRSRKGAALGLIVLALGAVSALSALGGKPSSQSAAATGAAAATKLSAAAPGGSDHGEFRLSPKAAEVRSSPRLSELSDQELESLFQEFGIKFEKSYENDDEKAMRFEVFKRNLKRIDERNSKSLGVKYDVTMWTDLTHEEFKGYQNYGKISDEAKEVARSKAMSTKDASDMYESCQSCTRFPELEQYITGDLPTEFDWRDYGAVTPVKNQAYCGSCWTFSTTGCLEGAWYLSGHPLESLSEQQLVACDTSYNQGCNGGWPSISMDYISKNGGIVPESIYPYRKVFMNGHLGDPVCSDVVKEGNYAATLAIEVALAEDSMTEEAMARWLILNGPLSVALDAMGMDYYSEGIDMGEYCEPLEIDHAVLIVGYGEEDGVKYWIIKNSWKYLWGERGYYRLVRGVNACGIADDVTTIIVADATVE</sequence>
<comment type="similarity">
    <text evidence="1">Belongs to the peptidase C1 family.</text>
</comment>
<dbReference type="InterPro" id="IPR013128">
    <property type="entry name" value="Peptidase_C1A"/>
</dbReference>
<dbReference type="AlphaFoldDB" id="D7G512"/>
<dbReference type="InterPro" id="IPR000169">
    <property type="entry name" value="Pept_cys_AS"/>
</dbReference>
<keyword evidence="4" id="KW-0472">Membrane</keyword>
<evidence type="ECO:0000313" key="7">
    <source>
        <dbReference type="EMBL" id="CBJ33775.1"/>
    </source>
</evidence>
<dbReference type="GO" id="GO:0006508">
    <property type="term" value="P:proteolysis"/>
    <property type="evidence" value="ECO:0007669"/>
    <property type="project" value="InterPro"/>
</dbReference>
<keyword evidence="2" id="KW-0865">Zymogen</keyword>